<feature type="transmembrane region" description="Helical" evidence="6">
    <location>
        <begin position="74"/>
        <end position="95"/>
    </location>
</feature>
<evidence type="ECO:0000256" key="1">
    <source>
        <dbReference type="ARBA" id="ARBA00004141"/>
    </source>
</evidence>
<gene>
    <name evidence="7" type="ORF">HHO47_01830</name>
</gene>
<dbReference type="Pfam" id="PF07690">
    <property type="entry name" value="MFS_1"/>
    <property type="match status" value="1"/>
</dbReference>
<name>A0A7Y0HC21_9GAMM</name>
<dbReference type="GO" id="GO:0022857">
    <property type="term" value="F:transmembrane transporter activity"/>
    <property type="evidence" value="ECO:0007669"/>
    <property type="project" value="InterPro"/>
</dbReference>
<feature type="transmembrane region" description="Helical" evidence="6">
    <location>
        <begin position="310"/>
        <end position="333"/>
    </location>
</feature>
<dbReference type="PANTHER" id="PTHR12778:SF10">
    <property type="entry name" value="MAJOR FACILITATOR SUPERFAMILY DOMAIN-CONTAINING PROTEIN 3"/>
    <property type="match status" value="1"/>
</dbReference>
<evidence type="ECO:0000256" key="3">
    <source>
        <dbReference type="ARBA" id="ARBA00022692"/>
    </source>
</evidence>
<evidence type="ECO:0000256" key="5">
    <source>
        <dbReference type="ARBA" id="ARBA00023136"/>
    </source>
</evidence>
<dbReference type="RefSeq" id="WP_169018339.1">
    <property type="nucleotide sequence ID" value="NZ_JABBMT010000002.1"/>
</dbReference>
<sequence>MISKRFPWPMLASIYISQYIGIAFILSAAVAILRQQGVPLDKLALLNLAMLPLAGKVFYAPLIDKYRCFFQGQYRSWLIVAQAGMTLLLILTGMMNLEHQFSWIFAALLFYMFFMSVQDVSVDGLSCKLFDADSRKWASSIQFSGNLLGNIIGGGLILMLYPWLHWHGSLWVLAGLTSISLMQIVLFTEPEQSATKVQHIDSGNLLRDVYHFIKSQRRWFMLLAIYPIGFTSGFAILTPLLIDAGWQLGEVGFITKVFGSAIGVVSALFATAVITRLGRIKALLTITLTQALGLAFIIPITMGYTDKLTVYTAVTIYFIGFPALLVTLSTMIMDKAAVTHRKATFFTLQFSLVSLMGFIYSAISMALAKYVGYSIITIAGVLLTLAVAMLAWLILERKNRDDKYQNINIESSTS</sequence>
<organism evidence="7 8">
    <name type="scientific">Pseudoalteromonas arctica</name>
    <dbReference type="NCBI Taxonomy" id="394751"/>
    <lineage>
        <taxon>Bacteria</taxon>
        <taxon>Pseudomonadati</taxon>
        <taxon>Pseudomonadota</taxon>
        <taxon>Gammaproteobacteria</taxon>
        <taxon>Alteromonadales</taxon>
        <taxon>Pseudoalteromonadaceae</taxon>
        <taxon>Pseudoalteromonas</taxon>
    </lineage>
</organism>
<feature type="transmembrane region" description="Helical" evidence="6">
    <location>
        <begin position="282"/>
        <end position="304"/>
    </location>
</feature>
<keyword evidence="2" id="KW-0813">Transport</keyword>
<feature type="transmembrane region" description="Helical" evidence="6">
    <location>
        <begin position="345"/>
        <end position="367"/>
    </location>
</feature>
<keyword evidence="5 6" id="KW-0472">Membrane</keyword>
<evidence type="ECO:0000313" key="7">
    <source>
        <dbReference type="EMBL" id="NMM39609.1"/>
    </source>
</evidence>
<feature type="transmembrane region" description="Helical" evidence="6">
    <location>
        <begin position="219"/>
        <end position="242"/>
    </location>
</feature>
<dbReference type="InterPro" id="IPR036259">
    <property type="entry name" value="MFS_trans_sf"/>
</dbReference>
<protein>
    <submittedName>
        <fullName evidence="7">MFS transporter</fullName>
    </submittedName>
</protein>
<feature type="transmembrane region" description="Helical" evidence="6">
    <location>
        <begin position="254"/>
        <end position="275"/>
    </location>
</feature>
<dbReference type="SUPFAM" id="SSF103473">
    <property type="entry name" value="MFS general substrate transporter"/>
    <property type="match status" value="1"/>
</dbReference>
<dbReference type="InterPro" id="IPR004752">
    <property type="entry name" value="AmpG_permease/AT-1"/>
</dbReference>
<evidence type="ECO:0000256" key="6">
    <source>
        <dbReference type="SAM" id="Phobius"/>
    </source>
</evidence>
<feature type="transmembrane region" description="Helical" evidence="6">
    <location>
        <begin position="170"/>
        <end position="188"/>
    </location>
</feature>
<dbReference type="GO" id="GO:0016020">
    <property type="term" value="C:membrane"/>
    <property type="evidence" value="ECO:0007669"/>
    <property type="project" value="UniProtKB-SubCell"/>
</dbReference>
<evidence type="ECO:0000256" key="4">
    <source>
        <dbReference type="ARBA" id="ARBA00022989"/>
    </source>
</evidence>
<proteinExistence type="predicted"/>
<dbReference type="InterPro" id="IPR011701">
    <property type="entry name" value="MFS"/>
</dbReference>
<comment type="subcellular location">
    <subcellularLocation>
        <location evidence="1">Membrane</location>
        <topology evidence="1">Multi-pass membrane protein</topology>
    </subcellularLocation>
</comment>
<feature type="transmembrane region" description="Helical" evidence="6">
    <location>
        <begin position="101"/>
        <end position="122"/>
    </location>
</feature>
<feature type="transmembrane region" description="Helical" evidence="6">
    <location>
        <begin position="12"/>
        <end position="32"/>
    </location>
</feature>
<comment type="caution">
    <text evidence="7">The sequence shown here is derived from an EMBL/GenBank/DDBJ whole genome shotgun (WGS) entry which is preliminary data.</text>
</comment>
<feature type="transmembrane region" description="Helical" evidence="6">
    <location>
        <begin position="373"/>
        <end position="395"/>
    </location>
</feature>
<evidence type="ECO:0000256" key="2">
    <source>
        <dbReference type="ARBA" id="ARBA00022448"/>
    </source>
</evidence>
<dbReference type="AlphaFoldDB" id="A0A7Y0HC21"/>
<reference evidence="7" key="1">
    <citation type="submission" date="2020-04" db="EMBL/GenBank/DDBJ databases">
        <title>Genome Sequencing for Pseudoaltermonas arctica.</title>
        <authorList>
            <person name="Elkins N.S."/>
        </authorList>
    </citation>
    <scope>NUCLEOTIDE SEQUENCE [LARGE SCALE GENOMIC DNA]</scope>
    <source>
        <strain evidence="7">NEC-BIFX-2020_0012</strain>
    </source>
</reference>
<feature type="transmembrane region" description="Helical" evidence="6">
    <location>
        <begin position="44"/>
        <end position="62"/>
    </location>
</feature>
<keyword evidence="3 6" id="KW-0812">Transmembrane</keyword>
<dbReference type="PANTHER" id="PTHR12778">
    <property type="entry name" value="SOLUTE CARRIER FAMILY 33 ACETYL-COA TRANSPORTER -RELATED"/>
    <property type="match status" value="1"/>
</dbReference>
<evidence type="ECO:0000313" key="8">
    <source>
        <dbReference type="Proteomes" id="UP000570493"/>
    </source>
</evidence>
<keyword evidence="8" id="KW-1185">Reference proteome</keyword>
<keyword evidence="4 6" id="KW-1133">Transmembrane helix</keyword>
<dbReference type="EMBL" id="JABBMT010000002">
    <property type="protein sequence ID" value="NMM39609.1"/>
    <property type="molecule type" value="Genomic_DNA"/>
</dbReference>
<accession>A0A7Y0HC21</accession>
<dbReference type="Gene3D" id="1.20.1250.20">
    <property type="entry name" value="MFS general substrate transporter like domains"/>
    <property type="match status" value="2"/>
</dbReference>
<feature type="transmembrane region" description="Helical" evidence="6">
    <location>
        <begin position="143"/>
        <end position="164"/>
    </location>
</feature>
<dbReference type="Proteomes" id="UP000570493">
    <property type="component" value="Unassembled WGS sequence"/>
</dbReference>